<reference evidence="2" key="2">
    <citation type="journal article" date="2021" name="PeerJ">
        <title>Extensive microbial diversity within the chicken gut microbiome revealed by metagenomics and culture.</title>
        <authorList>
            <person name="Gilroy R."/>
            <person name="Ravi A."/>
            <person name="Getino M."/>
            <person name="Pursley I."/>
            <person name="Horton D.L."/>
            <person name="Alikhan N.F."/>
            <person name="Baker D."/>
            <person name="Gharbi K."/>
            <person name="Hall N."/>
            <person name="Watson M."/>
            <person name="Adriaenssens E.M."/>
            <person name="Foster-Nyarko E."/>
            <person name="Jarju S."/>
            <person name="Secka A."/>
            <person name="Antonio M."/>
            <person name="Oren A."/>
            <person name="Chaudhuri R.R."/>
            <person name="La Ragione R."/>
            <person name="Hildebrand F."/>
            <person name="Pallen M.J."/>
        </authorList>
    </citation>
    <scope>NUCLEOTIDE SEQUENCE</scope>
    <source>
        <strain evidence="2">11300</strain>
    </source>
</reference>
<reference evidence="2" key="1">
    <citation type="submission" date="2020-10" db="EMBL/GenBank/DDBJ databases">
        <authorList>
            <person name="Gilroy R."/>
        </authorList>
    </citation>
    <scope>NUCLEOTIDE SEQUENCE</scope>
    <source>
        <strain evidence="2">11300</strain>
    </source>
</reference>
<dbReference type="Pfam" id="PF12652">
    <property type="entry name" value="CotJB"/>
    <property type="match status" value="1"/>
</dbReference>
<dbReference type="AlphaFoldDB" id="A0A9D1L827"/>
<dbReference type="PIRSF" id="PIRSF010606">
    <property type="entry name" value="Spore_coat_CotJB"/>
    <property type="match status" value="1"/>
</dbReference>
<evidence type="ECO:0000313" key="3">
    <source>
        <dbReference type="Proteomes" id="UP000824091"/>
    </source>
</evidence>
<organism evidence="2 3">
    <name type="scientific">Candidatus Fimisoma avicola</name>
    <dbReference type="NCBI Taxonomy" id="2840826"/>
    <lineage>
        <taxon>Bacteria</taxon>
        <taxon>Bacillati</taxon>
        <taxon>Bacillota</taxon>
        <taxon>Clostridia</taxon>
        <taxon>Eubacteriales</taxon>
        <taxon>Candidatus Fimisoma</taxon>
    </lineage>
</organism>
<proteinExistence type="predicted"/>
<dbReference type="InterPro" id="IPR024207">
    <property type="entry name" value="CotJB_dom"/>
</dbReference>
<sequence>MNRNTLIRQIQETGFALYDLTLFLDSHPQNQMALDYFADLQKEYAKLQADYEMMYGPLTAFDNNTEHGWAWINDPWPWELEG</sequence>
<name>A0A9D1L827_9FIRM</name>
<comment type="caution">
    <text evidence="2">The sequence shown here is derived from an EMBL/GenBank/DDBJ whole genome shotgun (WGS) entry which is preliminary data.</text>
</comment>
<dbReference type="EMBL" id="DVMO01000001">
    <property type="protein sequence ID" value="HIU26752.1"/>
    <property type="molecule type" value="Genomic_DNA"/>
</dbReference>
<keyword evidence="2" id="KW-0946">Virion</keyword>
<dbReference type="InterPro" id="IPR016571">
    <property type="entry name" value="Spore_coat_assembly_CotJB"/>
</dbReference>
<accession>A0A9D1L827</accession>
<keyword evidence="2" id="KW-0167">Capsid protein</keyword>
<evidence type="ECO:0000313" key="2">
    <source>
        <dbReference type="EMBL" id="HIU26752.1"/>
    </source>
</evidence>
<dbReference type="Proteomes" id="UP000824091">
    <property type="component" value="Unassembled WGS sequence"/>
</dbReference>
<protein>
    <submittedName>
        <fullName evidence="2">Spore coat protein CotJB</fullName>
    </submittedName>
</protein>
<evidence type="ECO:0000259" key="1">
    <source>
        <dbReference type="Pfam" id="PF12652"/>
    </source>
</evidence>
<feature type="domain" description="Protein CotJB" evidence="1">
    <location>
        <begin position="5"/>
        <end position="79"/>
    </location>
</feature>
<gene>
    <name evidence="2" type="ORF">IAD16_00030</name>
</gene>